<keyword evidence="4 11" id="KW-0808">Transferase</keyword>
<feature type="binding site" evidence="10">
    <location>
        <position position="439"/>
    </location>
    <ligand>
        <name>L-glutamate</name>
        <dbReference type="ChEBI" id="CHEBI:29985"/>
    </ligand>
</feature>
<evidence type="ECO:0000256" key="4">
    <source>
        <dbReference type="ARBA" id="ARBA00022679"/>
    </source>
</evidence>
<evidence type="ECO:0000256" key="7">
    <source>
        <dbReference type="ARBA" id="ARBA00023315"/>
    </source>
</evidence>
<dbReference type="UniPathway" id="UPA00204"/>
<keyword evidence="5 11" id="KW-0378">Hydrolase</keyword>
<dbReference type="EC" id="3.4.19.13" evidence="11"/>
<feature type="binding site" evidence="10">
    <location>
        <position position="398"/>
    </location>
    <ligand>
        <name>L-glutamate</name>
        <dbReference type="ChEBI" id="CHEBI:29985"/>
    </ligand>
</feature>
<comment type="catalytic activity">
    <reaction evidence="2 11">
        <text>glutathione + H2O = L-cysteinylglycine + L-glutamate</text>
        <dbReference type="Rhea" id="RHEA:28807"/>
        <dbReference type="ChEBI" id="CHEBI:15377"/>
        <dbReference type="ChEBI" id="CHEBI:29985"/>
        <dbReference type="ChEBI" id="CHEBI:57925"/>
        <dbReference type="ChEBI" id="CHEBI:61694"/>
        <dbReference type="EC" id="3.4.19.13"/>
    </reaction>
</comment>
<dbReference type="InterPro" id="IPR043137">
    <property type="entry name" value="GGT_ssub_C"/>
</dbReference>
<evidence type="ECO:0000256" key="9">
    <source>
        <dbReference type="PIRSR" id="PIRSR600101-1"/>
    </source>
</evidence>
<feature type="compositionally biased region" description="Basic and acidic residues" evidence="12">
    <location>
        <begin position="334"/>
        <end position="351"/>
    </location>
</feature>
<proteinExistence type="inferred from homology"/>
<comment type="similarity">
    <text evidence="3 11">Belongs to the gamma-glutamyltransferase family.</text>
</comment>
<evidence type="ECO:0000313" key="14">
    <source>
        <dbReference type="Proteomes" id="UP000199387"/>
    </source>
</evidence>
<feature type="binding site" evidence="10">
    <location>
        <position position="66"/>
    </location>
    <ligand>
        <name>L-glutamate</name>
        <dbReference type="ChEBI" id="CHEBI:29985"/>
    </ligand>
</feature>
<dbReference type="SUPFAM" id="SSF56235">
    <property type="entry name" value="N-terminal nucleophile aminohydrolases (Ntn hydrolases)"/>
    <property type="match status" value="1"/>
</dbReference>
<reference evidence="13 14" key="1">
    <citation type="submission" date="2016-10" db="EMBL/GenBank/DDBJ databases">
        <authorList>
            <person name="de Groot N.N."/>
        </authorList>
    </citation>
    <scope>NUCLEOTIDE SEQUENCE [LARGE SCALE GENOMIC DNA]</scope>
    <source>
        <strain evidence="13 14">DSM 45514</strain>
    </source>
</reference>
<comment type="PTM">
    <text evidence="11">Cleaved by autocatalysis into a large and a small subunit.</text>
</comment>
<dbReference type="PRINTS" id="PR01210">
    <property type="entry name" value="GGTRANSPTASE"/>
</dbReference>
<evidence type="ECO:0000256" key="10">
    <source>
        <dbReference type="PIRSR" id="PIRSR600101-2"/>
    </source>
</evidence>
<dbReference type="AlphaFoldDB" id="A0A1G6RVG7"/>
<gene>
    <name evidence="13" type="ORF">SAMN04488112_1326</name>
</gene>
<keyword evidence="11" id="KW-0317">Glutathione biosynthesis</keyword>
<dbReference type="Gene3D" id="3.60.20.40">
    <property type="match status" value="1"/>
</dbReference>
<dbReference type="Gene3D" id="1.10.246.130">
    <property type="match status" value="1"/>
</dbReference>
<evidence type="ECO:0000256" key="1">
    <source>
        <dbReference type="ARBA" id="ARBA00001049"/>
    </source>
</evidence>
<evidence type="ECO:0000256" key="6">
    <source>
        <dbReference type="ARBA" id="ARBA00023145"/>
    </source>
</evidence>
<dbReference type="InterPro" id="IPR051792">
    <property type="entry name" value="GGT_bact"/>
</dbReference>
<protein>
    <recommendedName>
        <fullName evidence="11">Glutathione hydrolase proenzyme</fullName>
        <ecNumber evidence="11">2.3.2.2</ecNumber>
        <ecNumber evidence="11">3.4.19.13</ecNumber>
    </recommendedName>
    <component>
        <recommendedName>
            <fullName evidence="11">Glutathione hydrolase large chain</fullName>
        </recommendedName>
    </component>
    <component>
        <recommendedName>
            <fullName evidence="11">Glutathione hydrolase small chain</fullName>
        </recommendedName>
    </component>
</protein>
<dbReference type="Proteomes" id="UP000199387">
    <property type="component" value="Unassembled WGS sequence"/>
</dbReference>
<dbReference type="GO" id="GO:0006751">
    <property type="term" value="P:glutathione catabolic process"/>
    <property type="evidence" value="ECO:0007669"/>
    <property type="project" value="UniProtKB-UniRule"/>
</dbReference>
<dbReference type="InterPro" id="IPR000101">
    <property type="entry name" value="GGT_peptidase"/>
</dbReference>
<keyword evidence="14" id="KW-1185">Reference proteome</keyword>
<evidence type="ECO:0000256" key="11">
    <source>
        <dbReference type="RuleBase" id="RU368036"/>
    </source>
</evidence>
<dbReference type="Pfam" id="PF01019">
    <property type="entry name" value="G_glu_transpept"/>
    <property type="match status" value="1"/>
</dbReference>
<dbReference type="PROSITE" id="PS00462">
    <property type="entry name" value="G_GLU_TRANSPEPTIDASE"/>
    <property type="match status" value="1"/>
</dbReference>
<dbReference type="GO" id="GO:0036374">
    <property type="term" value="F:glutathione hydrolase activity"/>
    <property type="evidence" value="ECO:0007669"/>
    <property type="project" value="UniProtKB-UniRule"/>
</dbReference>
<evidence type="ECO:0000256" key="12">
    <source>
        <dbReference type="SAM" id="MobiDB-lite"/>
    </source>
</evidence>
<dbReference type="EMBL" id="FMZA01000032">
    <property type="protein sequence ID" value="SDD08670.1"/>
    <property type="molecule type" value="Genomic_DNA"/>
</dbReference>
<dbReference type="PANTHER" id="PTHR43199">
    <property type="entry name" value="GLUTATHIONE HYDROLASE"/>
    <property type="match status" value="1"/>
</dbReference>
<name>A0A1G6RVG7_9BACL</name>
<dbReference type="GO" id="GO:0103068">
    <property type="term" value="F:leukotriene C4 gamma-glutamyl transferase activity"/>
    <property type="evidence" value="ECO:0007669"/>
    <property type="project" value="UniProtKB-EC"/>
</dbReference>
<dbReference type="STRING" id="1236220.SAMN04488112_1326"/>
<evidence type="ECO:0000256" key="8">
    <source>
        <dbReference type="ARBA" id="ARBA00047417"/>
    </source>
</evidence>
<dbReference type="PANTHER" id="PTHR43199:SF1">
    <property type="entry name" value="GLUTATHIONE HYDROLASE PROENZYME"/>
    <property type="match status" value="1"/>
</dbReference>
<comment type="catalytic activity">
    <reaction evidence="1 11">
        <text>an S-substituted glutathione + H2O = an S-substituted L-cysteinylglycine + L-glutamate</text>
        <dbReference type="Rhea" id="RHEA:59468"/>
        <dbReference type="ChEBI" id="CHEBI:15377"/>
        <dbReference type="ChEBI" id="CHEBI:29985"/>
        <dbReference type="ChEBI" id="CHEBI:90779"/>
        <dbReference type="ChEBI" id="CHEBI:143103"/>
        <dbReference type="EC" id="3.4.19.13"/>
    </reaction>
</comment>
<dbReference type="InterPro" id="IPR043138">
    <property type="entry name" value="GGT_lsub"/>
</dbReference>
<dbReference type="GO" id="GO:0006750">
    <property type="term" value="P:glutathione biosynthetic process"/>
    <property type="evidence" value="ECO:0007669"/>
    <property type="project" value="UniProtKB-KW"/>
</dbReference>
<keyword evidence="7 11" id="KW-0012">Acyltransferase</keyword>
<evidence type="ECO:0000313" key="13">
    <source>
        <dbReference type="EMBL" id="SDD08670.1"/>
    </source>
</evidence>
<accession>A0A1G6RVG7</accession>
<keyword evidence="6 11" id="KW-0865">Zymogen</keyword>
<sequence length="539" mass="58449">MVVTSHPAASKVGAQVWRQGGNAVDAAVAIQFSLNVTEPMMSGIGGGGFMIVYNQKSGDISIVDSRERAPAGAEPDMFLDEKGEPIPFRERHTHGNAVGVPGTLKGLETALDRWGTKPLSDLIQPAIRLADNGVKVNGVLADAIEENQWKLSGTATKEVFLPGGEPLQEGDRLVQRDLANTFRQIATQGADALYRGEIGEAIAETVQAYGGSMTVDDLARYQVTWDKPIRGTYKGYEIAGMPPPSSGGITVLQILKLLEEKNVGSYDSLSWEKYHLLAEANHLAYADRGAYIGDPEFVNVPQQGLLHPDYIRERAAGISMDRANPDVEPGDPWKYQEKEEPSPTVEQKDPKPIGQTTHFTVADRWGNLVSYTTTIEQVFGSGIMAPGTGIMLNNELTDFDATPGGPNEVQPGKRPMSSMSPTIVLKDGQPILTVGSPGGPTIINSIYQTILNVLEYDMELKQAIEEPRIYTSQYPTIRWEEGIAKEVQQAMEAKGHQFESSPRPIGNVQAIRIDPNTGLYHGAADSTREGMAIGIGGRR</sequence>
<feature type="region of interest" description="Disordered" evidence="12">
    <location>
        <begin position="321"/>
        <end position="355"/>
    </location>
</feature>
<evidence type="ECO:0000256" key="3">
    <source>
        <dbReference type="ARBA" id="ARBA00009381"/>
    </source>
</evidence>
<evidence type="ECO:0000256" key="2">
    <source>
        <dbReference type="ARBA" id="ARBA00001089"/>
    </source>
</evidence>
<dbReference type="InterPro" id="IPR029055">
    <property type="entry name" value="Ntn_hydrolases_N"/>
</dbReference>
<comment type="subunit">
    <text evidence="11">This enzyme consists of two polypeptide chains, which are synthesized in precursor form from a single polypeptide.</text>
</comment>
<dbReference type="NCBIfam" id="TIGR00066">
    <property type="entry name" value="g_glut_trans"/>
    <property type="match status" value="1"/>
</dbReference>
<feature type="binding site" evidence="10">
    <location>
        <begin position="417"/>
        <end position="418"/>
    </location>
    <ligand>
        <name>L-glutamate</name>
        <dbReference type="ChEBI" id="CHEBI:29985"/>
    </ligand>
</feature>
<organism evidence="13 14">
    <name type="scientific">Melghirimyces thermohalophilus</name>
    <dbReference type="NCBI Taxonomy" id="1236220"/>
    <lineage>
        <taxon>Bacteria</taxon>
        <taxon>Bacillati</taxon>
        <taxon>Bacillota</taxon>
        <taxon>Bacilli</taxon>
        <taxon>Bacillales</taxon>
        <taxon>Thermoactinomycetaceae</taxon>
        <taxon>Melghirimyces</taxon>
    </lineage>
</organism>
<evidence type="ECO:0000256" key="5">
    <source>
        <dbReference type="ARBA" id="ARBA00022801"/>
    </source>
</evidence>
<comment type="catalytic activity">
    <reaction evidence="8 11">
        <text>an N-terminal (5-L-glutamyl)-[peptide] + an alpha-amino acid = 5-L-glutamyl amino acid + an N-terminal L-alpha-aminoacyl-[peptide]</text>
        <dbReference type="Rhea" id="RHEA:23904"/>
        <dbReference type="Rhea" id="RHEA-COMP:9780"/>
        <dbReference type="Rhea" id="RHEA-COMP:9795"/>
        <dbReference type="ChEBI" id="CHEBI:77644"/>
        <dbReference type="ChEBI" id="CHEBI:78597"/>
        <dbReference type="ChEBI" id="CHEBI:78599"/>
        <dbReference type="ChEBI" id="CHEBI:78608"/>
        <dbReference type="EC" id="2.3.2.2"/>
    </reaction>
</comment>
<comment type="pathway">
    <text evidence="11">Sulfur metabolism; glutathione metabolism.</text>
</comment>
<dbReference type="EC" id="2.3.2.2" evidence="11"/>
<feature type="active site" description="Nucleophile" evidence="9">
    <location>
        <position position="356"/>
    </location>
</feature>
<dbReference type="InterPro" id="IPR055262">
    <property type="entry name" value="GGT_CS"/>
</dbReference>